<protein>
    <submittedName>
        <fullName evidence="2">Uncharacterized protein</fullName>
    </submittedName>
</protein>
<dbReference type="EMBL" id="VTPS01000019">
    <property type="protein sequence ID" value="TZE81009.1"/>
    <property type="molecule type" value="Genomic_DNA"/>
</dbReference>
<reference evidence="2 3" key="1">
    <citation type="submission" date="2019-08" db="EMBL/GenBank/DDBJ databases">
        <title>Calorimonas adulescens gen. nov., sp. nov., an anaerobic thermophilic bacterium from Sakhalin hot spring.</title>
        <authorList>
            <person name="Khomyakova M.A."/>
            <person name="Merkel A.Y."/>
            <person name="Novikov A."/>
            <person name="Bonch-Osmolovskaya E.A."/>
            <person name="Slobodkin A.I."/>
        </authorList>
    </citation>
    <scope>NUCLEOTIDE SEQUENCE [LARGE SCALE GENOMIC DNA]</scope>
    <source>
        <strain evidence="2 3">A05MB</strain>
    </source>
</reference>
<feature type="transmembrane region" description="Helical" evidence="1">
    <location>
        <begin position="78"/>
        <end position="94"/>
    </location>
</feature>
<gene>
    <name evidence="2" type="ORF">FWJ32_10920</name>
</gene>
<proteinExistence type="predicted"/>
<evidence type="ECO:0000256" key="1">
    <source>
        <dbReference type="SAM" id="Phobius"/>
    </source>
</evidence>
<organism evidence="2 3">
    <name type="scientific">Calorimonas adulescens</name>
    <dbReference type="NCBI Taxonomy" id="2606906"/>
    <lineage>
        <taxon>Bacteria</taxon>
        <taxon>Bacillati</taxon>
        <taxon>Bacillota</taxon>
        <taxon>Clostridia</taxon>
        <taxon>Thermoanaerobacterales</taxon>
        <taxon>Thermoanaerobacteraceae</taxon>
        <taxon>Calorimonas</taxon>
    </lineage>
</organism>
<evidence type="ECO:0000313" key="2">
    <source>
        <dbReference type="EMBL" id="TZE81009.1"/>
    </source>
</evidence>
<keyword evidence="1" id="KW-0812">Transmembrane</keyword>
<dbReference type="Proteomes" id="UP000322976">
    <property type="component" value="Unassembled WGS sequence"/>
</dbReference>
<feature type="transmembrane region" description="Helical" evidence="1">
    <location>
        <begin position="6"/>
        <end position="22"/>
    </location>
</feature>
<dbReference type="AlphaFoldDB" id="A0A5D8QA53"/>
<accession>A0A5D8QA53</accession>
<name>A0A5D8QA53_9THEO</name>
<sequence length="173" mass="20518">MARPLLVIYMIAVMVIVVEELCRQDRVLGATFYNKNKLLFDLRYRNISEDRNLLMIYTAGTVLFAMFMYLMGYGLSDFLLLFVSYAVILLYLAYKRDIILVYRERLIHLGSTVQMFDFDIYNTYRISYDEKALYLYTEDPLEKPVRIPVDVKTEVLVELNDILSPYIRQMVKK</sequence>
<comment type="caution">
    <text evidence="2">The sequence shown here is derived from an EMBL/GenBank/DDBJ whole genome shotgun (WGS) entry which is preliminary data.</text>
</comment>
<keyword evidence="1" id="KW-1133">Transmembrane helix</keyword>
<keyword evidence="3" id="KW-1185">Reference proteome</keyword>
<feature type="transmembrane region" description="Helical" evidence="1">
    <location>
        <begin position="53"/>
        <end position="72"/>
    </location>
</feature>
<keyword evidence="1" id="KW-0472">Membrane</keyword>
<dbReference type="RefSeq" id="WP_149545989.1">
    <property type="nucleotide sequence ID" value="NZ_VTPS01000019.1"/>
</dbReference>
<evidence type="ECO:0000313" key="3">
    <source>
        <dbReference type="Proteomes" id="UP000322976"/>
    </source>
</evidence>